<dbReference type="OrthoDB" id="9808719at2"/>
<reference evidence="1 2" key="1">
    <citation type="journal article" date="2015" name="Int. J. Syst. Evol. Microbiol.">
        <title>Burkholderia monticola sp. nov., isolated from mountain soil.</title>
        <authorList>
            <person name="Baek I."/>
            <person name="Seo B."/>
            <person name="Lee I."/>
            <person name="Yi H."/>
            <person name="Chun J."/>
        </authorList>
    </citation>
    <scope>NUCLEOTIDE SEQUENCE [LARGE SCALE GENOMIC DNA]</scope>
    <source>
        <strain evidence="1 2">JC2948</strain>
    </source>
</reference>
<organism evidence="1 2">
    <name type="scientific">Paraburkholderia monticola</name>
    <dbReference type="NCBI Taxonomy" id="1399968"/>
    <lineage>
        <taxon>Bacteria</taxon>
        <taxon>Pseudomonadati</taxon>
        <taxon>Pseudomonadota</taxon>
        <taxon>Betaproteobacteria</taxon>
        <taxon>Burkholderiales</taxon>
        <taxon>Burkholderiaceae</taxon>
        <taxon>Paraburkholderia</taxon>
    </lineage>
</organism>
<keyword evidence="2" id="KW-1185">Reference proteome</keyword>
<sequence>MNAHTDLIDRYFDSWNETDGARRRELIEATWSADADYRDPLLAGTGHAGIDAMIRAVHERFPHHTFRRTTDVDGFANRLRFSWALTTPAGEAIVKGSDFGVVDAHGRLQAVTGFLDETPAAT</sequence>
<dbReference type="Proteomes" id="UP000075613">
    <property type="component" value="Unassembled WGS sequence"/>
</dbReference>
<dbReference type="Gene3D" id="3.10.450.50">
    <property type="match status" value="1"/>
</dbReference>
<dbReference type="SUPFAM" id="SSF54427">
    <property type="entry name" value="NTF2-like"/>
    <property type="match status" value="1"/>
</dbReference>
<accession>A0A149PC95</accession>
<dbReference type="RefSeq" id="WP_062138151.1">
    <property type="nucleotide sequence ID" value="NZ_LRBG01000039.1"/>
</dbReference>
<dbReference type="EMBL" id="LRBG01000039">
    <property type="protein sequence ID" value="KXU82657.1"/>
    <property type="molecule type" value="Genomic_DNA"/>
</dbReference>
<evidence type="ECO:0000313" key="1">
    <source>
        <dbReference type="EMBL" id="KXU82657.1"/>
    </source>
</evidence>
<dbReference type="AlphaFoldDB" id="A0A149PC95"/>
<dbReference type="STRING" id="1399968.CI15_34690"/>
<comment type="caution">
    <text evidence="1">The sequence shown here is derived from an EMBL/GenBank/DDBJ whole genome shotgun (WGS) entry which is preliminary data.</text>
</comment>
<dbReference type="InterPro" id="IPR032710">
    <property type="entry name" value="NTF2-like_dom_sf"/>
</dbReference>
<name>A0A149PC95_9BURK</name>
<protein>
    <submittedName>
        <fullName evidence="1">Polyketide cyclase</fullName>
    </submittedName>
</protein>
<gene>
    <name evidence="1" type="ORF">CI15_34690</name>
</gene>
<proteinExistence type="predicted"/>
<evidence type="ECO:0000313" key="2">
    <source>
        <dbReference type="Proteomes" id="UP000075613"/>
    </source>
</evidence>